<dbReference type="PANTHER" id="PTHR11686">
    <property type="entry name" value="GAMMA GLUTAMYL TRANSPEPTIDASE"/>
    <property type="match status" value="1"/>
</dbReference>
<dbReference type="GO" id="GO:0006751">
    <property type="term" value="P:glutathione catabolic process"/>
    <property type="evidence" value="ECO:0007669"/>
    <property type="project" value="InterPro"/>
</dbReference>
<feature type="binding site" evidence="1">
    <location>
        <position position="84"/>
    </location>
    <ligand>
        <name>L-glutamate</name>
        <dbReference type="ChEBI" id="CHEBI:29985"/>
    </ligand>
</feature>
<protein>
    <recommendedName>
        <fullName evidence="4">Gamma-glutamyltranspeptidase 1</fullName>
    </recommendedName>
</protein>
<dbReference type="GO" id="GO:0036374">
    <property type="term" value="F:glutathione hydrolase activity"/>
    <property type="evidence" value="ECO:0007669"/>
    <property type="project" value="InterPro"/>
</dbReference>
<dbReference type="SUPFAM" id="SSF56235">
    <property type="entry name" value="N-terminal nucleophile aminohydrolases (Ntn hydrolases)"/>
    <property type="match status" value="1"/>
</dbReference>
<dbReference type="AlphaFoldDB" id="A0AA38HXH2"/>
<sequence>MKFVPLSKFLSTIPSPKGVVVTNAPPCAQIGGAILRKGGTAVDAAIAAMLSEGVAAPNTMGVGGGFIMTIYKKDTGVVHTLDSREVAPLEATEDMFGGDTNLCTRGGLSAAVPGELKGYWEVYQKHGGAVPWKDLLQPSINLCKNGVPISTFVKRIAALDVEVLSNDEGLK</sequence>
<reference evidence="2" key="1">
    <citation type="journal article" date="2023" name="G3 (Bethesda)">
        <title>Whole genome assemblies of Zophobas morio and Tenebrio molitor.</title>
        <authorList>
            <person name="Kaur S."/>
            <person name="Stinson S.A."/>
            <person name="diCenzo G.C."/>
        </authorList>
    </citation>
    <scope>NUCLEOTIDE SEQUENCE</scope>
    <source>
        <strain evidence="2">QUZm001</strain>
    </source>
</reference>
<proteinExistence type="predicted"/>
<evidence type="ECO:0000313" key="2">
    <source>
        <dbReference type="EMBL" id="KAJ3644636.1"/>
    </source>
</evidence>
<evidence type="ECO:0000313" key="3">
    <source>
        <dbReference type="Proteomes" id="UP001168821"/>
    </source>
</evidence>
<dbReference type="InterPro" id="IPR000101">
    <property type="entry name" value="GGT_peptidase"/>
</dbReference>
<dbReference type="EMBL" id="JALNTZ010000007">
    <property type="protein sequence ID" value="KAJ3644636.1"/>
    <property type="molecule type" value="Genomic_DNA"/>
</dbReference>
<evidence type="ECO:0008006" key="4">
    <source>
        <dbReference type="Google" id="ProtNLM"/>
    </source>
</evidence>
<dbReference type="InterPro" id="IPR029055">
    <property type="entry name" value="Ntn_hydrolases_N"/>
</dbReference>
<accession>A0AA38HXH2</accession>
<dbReference type="PANTHER" id="PTHR11686:SF72">
    <property type="entry name" value="GAMMA-GLUTAMYL TRANSPEPTIDASE, ISOFORM A"/>
    <property type="match status" value="1"/>
</dbReference>
<dbReference type="Pfam" id="PF01019">
    <property type="entry name" value="G_glu_transpept"/>
    <property type="match status" value="1"/>
</dbReference>
<evidence type="ECO:0000256" key="1">
    <source>
        <dbReference type="PIRSR" id="PIRSR600101-2"/>
    </source>
</evidence>
<gene>
    <name evidence="2" type="ORF">Zmor_022352</name>
</gene>
<dbReference type="Proteomes" id="UP001168821">
    <property type="component" value="Unassembled WGS sequence"/>
</dbReference>
<name>A0AA38HXH2_9CUCU</name>
<dbReference type="PRINTS" id="PR01210">
    <property type="entry name" value="GGTRANSPTASE"/>
</dbReference>
<dbReference type="GO" id="GO:0005886">
    <property type="term" value="C:plasma membrane"/>
    <property type="evidence" value="ECO:0007669"/>
    <property type="project" value="TreeGrafter"/>
</dbReference>
<comment type="caution">
    <text evidence="2">The sequence shown here is derived from an EMBL/GenBank/DDBJ whole genome shotgun (WGS) entry which is preliminary data.</text>
</comment>
<organism evidence="2 3">
    <name type="scientific">Zophobas morio</name>
    <dbReference type="NCBI Taxonomy" id="2755281"/>
    <lineage>
        <taxon>Eukaryota</taxon>
        <taxon>Metazoa</taxon>
        <taxon>Ecdysozoa</taxon>
        <taxon>Arthropoda</taxon>
        <taxon>Hexapoda</taxon>
        <taxon>Insecta</taxon>
        <taxon>Pterygota</taxon>
        <taxon>Neoptera</taxon>
        <taxon>Endopterygota</taxon>
        <taxon>Coleoptera</taxon>
        <taxon>Polyphaga</taxon>
        <taxon>Cucujiformia</taxon>
        <taxon>Tenebrionidae</taxon>
        <taxon>Zophobas</taxon>
    </lineage>
</organism>
<keyword evidence="3" id="KW-1185">Reference proteome</keyword>